<evidence type="ECO:0000313" key="1">
    <source>
        <dbReference type="EMBL" id="EXB60120.1"/>
    </source>
</evidence>
<keyword evidence="2" id="KW-1185">Reference proteome</keyword>
<proteinExistence type="predicted"/>
<dbReference type="AlphaFoldDB" id="W9QZ93"/>
<dbReference type="EMBL" id="KE344393">
    <property type="protein sequence ID" value="EXB60120.1"/>
    <property type="molecule type" value="Genomic_DNA"/>
</dbReference>
<organism evidence="1 2">
    <name type="scientific">Morus notabilis</name>
    <dbReference type="NCBI Taxonomy" id="981085"/>
    <lineage>
        <taxon>Eukaryota</taxon>
        <taxon>Viridiplantae</taxon>
        <taxon>Streptophyta</taxon>
        <taxon>Embryophyta</taxon>
        <taxon>Tracheophyta</taxon>
        <taxon>Spermatophyta</taxon>
        <taxon>Magnoliopsida</taxon>
        <taxon>eudicotyledons</taxon>
        <taxon>Gunneridae</taxon>
        <taxon>Pentapetalae</taxon>
        <taxon>rosids</taxon>
        <taxon>fabids</taxon>
        <taxon>Rosales</taxon>
        <taxon>Moraceae</taxon>
        <taxon>Moreae</taxon>
        <taxon>Morus</taxon>
    </lineage>
</organism>
<gene>
    <name evidence="1" type="ORF">L484_013385</name>
</gene>
<reference evidence="2" key="1">
    <citation type="submission" date="2013-01" db="EMBL/GenBank/DDBJ databases">
        <title>Draft Genome Sequence of a Mulberry Tree, Morus notabilis C.K. Schneid.</title>
        <authorList>
            <person name="He N."/>
            <person name="Zhao S."/>
        </authorList>
    </citation>
    <scope>NUCLEOTIDE SEQUENCE</scope>
</reference>
<sequence length="131" mass="15490">MKNTYKKLNLAKIHNKISRCRPHSAHSSQIVMHHRAYDNATPTKQLSRRRSIKPNRLFVKYRLKSLPPPPPLISRDITIFASKYMLRVVRHHYRASTQTSPYNKAQWSYCYILLENTVTSHREPTILRPLL</sequence>
<name>W9QZ93_9ROSA</name>
<dbReference type="Proteomes" id="UP000030645">
    <property type="component" value="Unassembled WGS sequence"/>
</dbReference>
<evidence type="ECO:0000313" key="2">
    <source>
        <dbReference type="Proteomes" id="UP000030645"/>
    </source>
</evidence>
<protein>
    <submittedName>
        <fullName evidence="1">Uncharacterized protein</fullName>
    </submittedName>
</protein>
<accession>W9QZ93</accession>